<keyword evidence="3" id="KW-1185">Reference proteome</keyword>
<dbReference type="AlphaFoldDB" id="A0A8H6VD02"/>
<gene>
    <name evidence="2" type="ORF">HII31_11977</name>
</gene>
<evidence type="ECO:0000313" key="3">
    <source>
        <dbReference type="Proteomes" id="UP000660729"/>
    </source>
</evidence>
<evidence type="ECO:0000256" key="1">
    <source>
        <dbReference type="SAM" id="MobiDB-lite"/>
    </source>
</evidence>
<dbReference type="Proteomes" id="UP000660729">
    <property type="component" value="Unassembled WGS sequence"/>
</dbReference>
<accession>A0A8H6VD02</accession>
<reference evidence="2" key="1">
    <citation type="submission" date="2020-04" db="EMBL/GenBank/DDBJ databases">
        <title>Draft genome resource of the tomato pathogen Pseudocercospora fuligena.</title>
        <authorList>
            <person name="Zaccaron A."/>
        </authorList>
    </citation>
    <scope>NUCLEOTIDE SEQUENCE</scope>
    <source>
        <strain evidence="2">PF001</strain>
    </source>
</reference>
<sequence length="114" mass="12052">MAVAAPQGNIQSGNTATGNPNFGPPSGNWSPVPPAMAPGDPDNAVVFAPDKLDCIIHGQYDPVQGPPDGWVFEYGAKCPTPQFKDCPAGQAQEMVITLRKEQNKFTKVIAKQCA</sequence>
<comment type="caution">
    <text evidence="2">The sequence shown here is derived from an EMBL/GenBank/DDBJ whole genome shotgun (WGS) entry which is preliminary data.</text>
</comment>
<feature type="region of interest" description="Disordered" evidence="1">
    <location>
        <begin position="1"/>
        <end position="41"/>
    </location>
</feature>
<feature type="compositionally biased region" description="Polar residues" evidence="1">
    <location>
        <begin position="8"/>
        <end position="20"/>
    </location>
</feature>
<protein>
    <submittedName>
        <fullName evidence="2">Uncharacterized protein</fullName>
    </submittedName>
</protein>
<organism evidence="2 3">
    <name type="scientific">Pseudocercospora fuligena</name>
    <dbReference type="NCBI Taxonomy" id="685502"/>
    <lineage>
        <taxon>Eukaryota</taxon>
        <taxon>Fungi</taxon>
        <taxon>Dikarya</taxon>
        <taxon>Ascomycota</taxon>
        <taxon>Pezizomycotina</taxon>
        <taxon>Dothideomycetes</taxon>
        <taxon>Dothideomycetidae</taxon>
        <taxon>Mycosphaerellales</taxon>
        <taxon>Mycosphaerellaceae</taxon>
        <taxon>Pseudocercospora</taxon>
    </lineage>
</organism>
<dbReference type="EMBL" id="JABCIY010000248">
    <property type="protein sequence ID" value="KAF7186745.1"/>
    <property type="molecule type" value="Genomic_DNA"/>
</dbReference>
<evidence type="ECO:0000313" key="2">
    <source>
        <dbReference type="EMBL" id="KAF7186745.1"/>
    </source>
</evidence>
<name>A0A8H6VD02_9PEZI</name>
<proteinExistence type="predicted"/>